<dbReference type="PANTHER" id="PTHR43585:SF2">
    <property type="entry name" value="ATP-GRASP ENZYME FSQD"/>
    <property type="match status" value="1"/>
</dbReference>
<evidence type="ECO:0000256" key="3">
    <source>
        <dbReference type="ARBA" id="ARBA00022840"/>
    </source>
</evidence>
<dbReference type="GeneID" id="93727918"/>
<protein>
    <submittedName>
        <fullName evidence="6">Putative siderophore synthetase component</fullName>
    </submittedName>
</protein>
<dbReference type="Pfam" id="PF18130">
    <property type="entry name" value="ATPgrasp_N"/>
    <property type="match status" value="1"/>
</dbReference>
<dbReference type="InterPro" id="IPR052032">
    <property type="entry name" value="ATP-dep_AA_Ligase"/>
</dbReference>
<sequence length="397" mass="43758">MQMYVLAHNPTDSVTDGFLPAAHRLGLAVTLLTDQPAAHRDRYREHHPGVEILDCDVRDFHAVISRISAHRRPDAVFSNSDHLQTQTALAAEWFGLPGKNWRTTLAAKDKAQMRRRLTADAVRCLELAARQEPAELLGRGLPFPWVLKPREGVASEDVVWVEGPEDYLRHTAAIRARRPGAALVAEEYLPGDLHTLETLGDGRTRHVLGGFRTELSPLPYFIEERMAFVPAHPEPVVAQVLDALDTLGVGFGACHTEFVVHAGRARIIEVNYRAVGDQADLLLAELLGIPLFEHILRTHLGEPLPADLGIRADRAARLAYPLADRPGTLTAAPGPADLTVDGVRLTYRPARALGERHELYGTNRDFLGIIRAIGPGQETVDRAVDAFTARLSWEITP</sequence>
<dbReference type="GO" id="GO:0046872">
    <property type="term" value="F:metal ion binding"/>
    <property type="evidence" value="ECO:0007669"/>
    <property type="project" value="InterPro"/>
</dbReference>
<dbReference type="GO" id="GO:0005524">
    <property type="term" value="F:ATP binding"/>
    <property type="evidence" value="ECO:0007669"/>
    <property type="project" value="UniProtKB-UniRule"/>
</dbReference>
<gene>
    <name evidence="6" type="ORF">SCLAV_5702</name>
</gene>
<organism evidence="6 7">
    <name type="scientific">Streptomyces clavuligerus</name>
    <dbReference type="NCBI Taxonomy" id="1901"/>
    <lineage>
        <taxon>Bacteria</taxon>
        <taxon>Bacillati</taxon>
        <taxon>Actinomycetota</taxon>
        <taxon>Actinomycetes</taxon>
        <taxon>Kitasatosporales</taxon>
        <taxon>Streptomycetaceae</taxon>
        <taxon>Streptomyces</taxon>
    </lineage>
</organism>
<dbReference type="STRING" id="1901.BB341_00080"/>
<accession>E2Q2Q8</accession>
<evidence type="ECO:0000256" key="1">
    <source>
        <dbReference type="ARBA" id="ARBA00022598"/>
    </source>
</evidence>
<reference evidence="6 7" key="1">
    <citation type="journal article" date="2010" name="Genome Biol. Evol.">
        <title>The sequence of a 1.8-mb bacterial linear plasmid reveals a rich evolutionary reservoir of secondary metabolic pathways.</title>
        <authorList>
            <person name="Medema M.H."/>
            <person name="Trefzer A."/>
            <person name="Kovalchuk A."/>
            <person name="van den Berg M."/>
            <person name="Mueller U."/>
            <person name="Heijne W."/>
            <person name="Wu L."/>
            <person name="Alam M.T."/>
            <person name="Ronning C.M."/>
            <person name="Nierman W.C."/>
            <person name="Bovenberg R.A.L."/>
            <person name="Breitling R."/>
            <person name="Takano E."/>
        </authorList>
    </citation>
    <scope>NUCLEOTIDE SEQUENCE [LARGE SCALE GENOMIC DNA]</scope>
    <source>
        <strain evidence="7">ATCC 27064 / DSM 738 / JCM 4710 / NBRC 13307 / NCIMB 12785 / NRRL 3585 / VKM Ac-602</strain>
    </source>
</reference>
<evidence type="ECO:0000313" key="7">
    <source>
        <dbReference type="Proteomes" id="UP000002357"/>
    </source>
</evidence>
<keyword evidence="7" id="KW-1185">Reference proteome</keyword>
<dbReference type="OrthoDB" id="24041at2"/>
<proteinExistence type="predicted"/>
<dbReference type="PROSITE" id="PS50975">
    <property type="entry name" value="ATP_GRASP"/>
    <property type="match status" value="1"/>
</dbReference>
<dbReference type="RefSeq" id="WP_003962849.1">
    <property type="nucleotide sequence ID" value="NZ_CM000913.1"/>
</dbReference>
<evidence type="ECO:0000313" key="6">
    <source>
        <dbReference type="EMBL" id="EFG10769.1"/>
    </source>
</evidence>
<evidence type="ECO:0000256" key="4">
    <source>
        <dbReference type="PROSITE-ProRule" id="PRU00409"/>
    </source>
</evidence>
<dbReference type="Gene3D" id="3.30.470.20">
    <property type="entry name" value="ATP-grasp fold, B domain"/>
    <property type="match status" value="1"/>
</dbReference>
<dbReference type="InterPro" id="IPR041472">
    <property type="entry name" value="BL00235/CARNS1_N"/>
</dbReference>
<evidence type="ECO:0000259" key="5">
    <source>
        <dbReference type="PROSITE" id="PS50975"/>
    </source>
</evidence>
<dbReference type="KEGG" id="sclf:BB341_00080"/>
<keyword evidence="1" id="KW-0436">Ligase</keyword>
<dbReference type="PANTHER" id="PTHR43585">
    <property type="entry name" value="FUMIPYRROLE BIOSYNTHESIS PROTEIN C"/>
    <property type="match status" value="1"/>
</dbReference>
<evidence type="ECO:0000256" key="2">
    <source>
        <dbReference type="ARBA" id="ARBA00022741"/>
    </source>
</evidence>
<dbReference type="EMBL" id="CM000913">
    <property type="protein sequence ID" value="EFG10769.1"/>
    <property type="molecule type" value="Genomic_DNA"/>
</dbReference>
<dbReference type="AlphaFoldDB" id="E2Q2Q8"/>
<keyword evidence="3 4" id="KW-0067">ATP-binding</keyword>
<name>E2Q2Q8_STRCL</name>
<dbReference type="eggNOG" id="COG0189">
    <property type="taxonomic scope" value="Bacteria"/>
</dbReference>
<dbReference type="Proteomes" id="UP000002357">
    <property type="component" value="Chromosome"/>
</dbReference>
<feature type="domain" description="ATP-grasp" evidence="5">
    <location>
        <begin position="114"/>
        <end position="300"/>
    </location>
</feature>
<dbReference type="GO" id="GO:0016874">
    <property type="term" value="F:ligase activity"/>
    <property type="evidence" value="ECO:0007669"/>
    <property type="project" value="UniProtKB-KW"/>
</dbReference>
<keyword evidence="2 4" id="KW-0547">Nucleotide-binding</keyword>
<dbReference type="InterPro" id="IPR011761">
    <property type="entry name" value="ATP-grasp"/>
</dbReference>
<dbReference type="SUPFAM" id="SSF56059">
    <property type="entry name" value="Glutathione synthetase ATP-binding domain-like"/>
    <property type="match status" value="1"/>
</dbReference>